<dbReference type="OrthoDB" id="7464126at2759"/>
<dbReference type="VEuPathDB" id="FungiDB:TSTA_045980"/>
<organism evidence="2 3">
    <name type="scientific">Talaromyces stipitatus (strain ATCC 10500 / CBS 375.48 / QM 6759 / NRRL 1006)</name>
    <name type="common">Penicillium stipitatum</name>
    <dbReference type="NCBI Taxonomy" id="441959"/>
    <lineage>
        <taxon>Eukaryota</taxon>
        <taxon>Fungi</taxon>
        <taxon>Dikarya</taxon>
        <taxon>Ascomycota</taxon>
        <taxon>Pezizomycotina</taxon>
        <taxon>Eurotiomycetes</taxon>
        <taxon>Eurotiomycetidae</taxon>
        <taxon>Eurotiales</taxon>
        <taxon>Trichocomaceae</taxon>
        <taxon>Talaromyces</taxon>
        <taxon>Talaromyces sect. Talaromyces</taxon>
    </lineage>
</organism>
<gene>
    <name evidence="2" type="ORF">TSTA_045980</name>
</gene>
<dbReference type="InParanoid" id="B8MJE3"/>
<protein>
    <submittedName>
        <fullName evidence="2">Uncharacterized protein</fullName>
    </submittedName>
</protein>
<evidence type="ECO:0000313" key="2">
    <source>
        <dbReference type="EMBL" id="EED15143.1"/>
    </source>
</evidence>
<dbReference type="PhylomeDB" id="B8MJE3"/>
<sequence length="354" mass="40903">MVLVTGAGKAFLASKVVHITRAQFDNASNQGFAFFYRIKYETERQKPLSVLGSYSEKPVKFFLSRRRDGDIQTAFQNLPNVEIQAKHNERDIHAFISKEIIKHENWGEMPNSLQEEIKQALSRSSDGIFQWANLQVKQLLELTAMDAIRDRLGKLPKNLRVTYNEIYGKIRNGHPHDKELAARAFEWRKVWKFSHLSLVEHLEEKHFSLKQAHPYAAEVCLQYLIETYKEDVSHIPQQSDEESDGESDKRSNQSTTTLSFPHRLENYSSGCWVYPAYTQIKSKGDHELSHLLKTFLGSPKERSVQYRSWHTDSPGYVDIWINGFGLDAAFKPGIYPAKFHVLTMCRFSSYALVE</sequence>
<evidence type="ECO:0000256" key="1">
    <source>
        <dbReference type="SAM" id="MobiDB-lite"/>
    </source>
</evidence>
<dbReference type="eggNOG" id="KOG4177">
    <property type="taxonomic scope" value="Eukaryota"/>
</dbReference>
<name>B8MJE3_TALSN</name>
<evidence type="ECO:0000313" key="3">
    <source>
        <dbReference type="Proteomes" id="UP000001745"/>
    </source>
</evidence>
<dbReference type="PANTHER" id="PTHR10039:SF16">
    <property type="entry name" value="GPI INOSITOL-DEACYLASE"/>
    <property type="match status" value="1"/>
</dbReference>
<dbReference type="RefSeq" id="XP_002485096.1">
    <property type="nucleotide sequence ID" value="XM_002485051.1"/>
</dbReference>
<feature type="region of interest" description="Disordered" evidence="1">
    <location>
        <begin position="234"/>
        <end position="256"/>
    </location>
</feature>
<dbReference type="Proteomes" id="UP000001745">
    <property type="component" value="Unassembled WGS sequence"/>
</dbReference>
<dbReference type="GeneID" id="8107585"/>
<keyword evidence="3" id="KW-1185">Reference proteome</keyword>
<dbReference type="PANTHER" id="PTHR10039">
    <property type="entry name" value="AMELOGENIN"/>
    <property type="match status" value="1"/>
</dbReference>
<proteinExistence type="predicted"/>
<dbReference type="AlphaFoldDB" id="B8MJE3"/>
<reference evidence="3" key="1">
    <citation type="journal article" date="2015" name="Genome Announc.">
        <title>Genome sequence of the AIDS-associated pathogen Penicillium marneffei (ATCC18224) and its near taxonomic relative Talaromyces stipitatus (ATCC10500).</title>
        <authorList>
            <person name="Nierman W.C."/>
            <person name="Fedorova-Abrams N.D."/>
            <person name="Andrianopoulos A."/>
        </authorList>
    </citation>
    <scope>NUCLEOTIDE SEQUENCE [LARGE SCALE GENOMIC DNA]</scope>
    <source>
        <strain evidence="3">ATCC 10500 / CBS 375.48 / QM 6759 / NRRL 1006</strain>
    </source>
</reference>
<accession>B8MJE3</accession>
<dbReference type="HOGENOM" id="CLU_783416_0_0_1"/>
<dbReference type="EMBL" id="EQ962657">
    <property type="protein sequence ID" value="EED15143.1"/>
    <property type="molecule type" value="Genomic_DNA"/>
</dbReference>